<evidence type="ECO:0000313" key="14">
    <source>
        <dbReference type="Proteomes" id="UP000663865"/>
    </source>
</evidence>
<feature type="region of interest" description="Disordered" evidence="9">
    <location>
        <begin position="457"/>
        <end position="800"/>
    </location>
</feature>
<evidence type="ECO:0000256" key="3">
    <source>
        <dbReference type="ARBA" id="ARBA00022692"/>
    </source>
</evidence>
<dbReference type="GO" id="GO:0007218">
    <property type="term" value="P:neuropeptide signaling pathway"/>
    <property type="evidence" value="ECO:0007669"/>
    <property type="project" value="TreeGrafter"/>
</dbReference>
<feature type="transmembrane region" description="Helical" evidence="10">
    <location>
        <begin position="117"/>
        <end position="145"/>
    </location>
</feature>
<feature type="compositionally biased region" description="Basic residues" evidence="9">
    <location>
        <begin position="760"/>
        <end position="770"/>
    </location>
</feature>
<feature type="compositionally biased region" description="Basic and acidic residues" evidence="9">
    <location>
        <begin position="788"/>
        <end position="800"/>
    </location>
</feature>
<keyword evidence="5" id="KW-0297">G-protein coupled receptor</keyword>
<feature type="transmembrane region" description="Helical" evidence="10">
    <location>
        <begin position="235"/>
        <end position="258"/>
    </location>
</feature>
<name>A0A818F7K2_9BILA</name>
<feature type="transmembrane region" description="Helical" evidence="10">
    <location>
        <begin position="349"/>
        <end position="368"/>
    </location>
</feature>
<feature type="compositionally biased region" description="Acidic residues" evidence="9">
    <location>
        <begin position="599"/>
        <end position="618"/>
    </location>
</feature>
<evidence type="ECO:0000256" key="10">
    <source>
        <dbReference type="SAM" id="Phobius"/>
    </source>
</evidence>
<feature type="compositionally biased region" description="Basic residues" evidence="9">
    <location>
        <begin position="473"/>
        <end position="485"/>
    </location>
</feature>
<protein>
    <recommendedName>
        <fullName evidence="11">G-protein coupled receptors family 1 profile domain-containing protein</fullName>
    </recommendedName>
</protein>
<evidence type="ECO:0000313" key="13">
    <source>
        <dbReference type="EMBL" id="CAF4766134.1"/>
    </source>
</evidence>
<dbReference type="Gene3D" id="1.20.1070.10">
    <property type="entry name" value="Rhodopsin 7-helix transmembrane proteins"/>
    <property type="match status" value="1"/>
</dbReference>
<keyword evidence="2" id="KW-1003">Cell membrane</keyword>
<dbReference type="PROSITE" id="PS50262">
    <property type="entry name" value="G_PROTEIN_RECEP_F1_2"/>
    <property type="match status" value="1"/>
</dbReference>
<proteinExistence type="predicted"/>
<evidence type="ECO:0000256" key="5">
    <source>
        <dbReference type="ARBA" id="ARBA00023040"/>
    </source>
</evidence>
<keyword evidence="4 10" id="KW-1133">Transmembrane helix</keyword>
<feature type="transmembrane region" description="Helical" evidence="10">
    <location>
        <begin position="193"/>
        <end position="214"/>
    </location>
</feature>
<evidence type="ECO:0000256" key="7">
    <source>
        <dbReference type="ARBA" id="ARBA00023170"/>
    </source>
</evidence>
<dbReference type="AlphaFoldDB" id="A0A818F7K2"/>
<feature type="compositionally biased region" description="Polar residues" evidence="9">
    <location>
        <begin position="710"/>
        <end position="724"/>
    </location>
</feature>
<evidence type="ECO:0000256" key="1">
    <source>
        <dbReference type="ARBA" id="ARBA00004651"/>
    </source>
</evidence>
<dbReference type="GO" id="GO:0042923">
    <property type="term" value="F:neuropeptide binding"/>
    <property type="evidence" value="ECO:0007669"/>
    <property type="project" value="TreeGrafter"/>
</dbReference>
<feature type="compositionally biased region" description="Basic residues" evidence="9">
    <location>
        <begin position="778"/>
        <end position="787"/>
    </location>
</feature>
<dbReference type="Proteomes" id="UP000663865">
    <property type="component" value="Unassembled WGS sequence"/>
</dbReference>
<comment type="caution">
    <text evidence="12">The sequence shown here is derived from an EMBL/GenBank/DDBJ whole genome shotgun (WGS) entry which is preliminary data.</text>
</comment>
<feature type="compositionally biased region" description="Basic and acidic residues" evidence="9">
    <location>
        <begin position="486"/>
        <end position="495"/>
    </location>
</feature>
<feature type="compositionally biased region" description="Low complexity" evidence="9">
    <location>
        <begin position="672"/>
        <end position="682"/>
    </location>
</feature>
<dbReference type="GO" id="GO:0004930">
    <property type="term" value="F:G protein-coupled receptor activity"/>
    <property type="evidence" value="ECO:0007669"/>
    <property type="project" value="UniProtKB-KW"/>
</dbReference>
<dbReference type="EMBL" id="CAJNYV010002303">
    <property type="protein sequence ID" value="CAF3469377.1"/>
    <property type="molecule type" value="Genomic_DNA"/>
</dbReference>
<keyword evidence="8" id="KW-0807">Transducer</keyword>
<dbReference type="EMBL" id="CAJOBS010001828">
    <property type="protein sequence ID" value="CAF4766134.1"/>
    <property type="molecule type" value="Genomic_DNA"/>
</dbReference>
<feature type="compositionally biased region" description="Polar residues" evidence="9">
    <location>
        <begin position="747"/>
        <end position="759"/>
    </location>
</feature>
<sequence length="800" mass="92415">MSDDSEPHRPSFRFRDKLSRFKERVKEKVRDKVNKHHIATYIHENFTSTDANHHVSRHGFRQHLHEIKDAFKNKTHYGEIKEKIKHKIDDKLDLHDNKTYPKGFYDSLFSPETENEVYLQTALICLWAVAILCIIPTIIVIFLPSKKQKQSKSSTNMIFFHVFLCEVFYLIYILLAMINVAQDFRLGPSLCDVANYGMYVTIPIMQFALLFLSLERLQSHFNLSMTWAKIFTKPYLIQVILCVTWLVLLALLTTFMFIKKQFTFNFFKDQAMNLAPPIVGDVLGRLASRRHHCSVDGRLSSVFKTLIIVLFIILIVKPIIISIGFNLLTPFCCKTKRKDRQKQGDRRTTTLVTIFLLLNLFFSFPFYFVSMFNSILTRIDSTKDTFSLILKICFILRITNIIFECLAFYIFERDSWSFISKLFYYGTCKQFPIFKTIPDDDALFTKDPAVLDLMKKAREPSDQDEEDDDDRKAKNKKKHAKGKAVKKIEPTPKIEPDDDEDDGVFKKVDKKHVKPKRAKTPEPSEEDDDEEEHIIKHKPDRTRKLAQSDEDAEDLPKGKTSKKPISSTKKVQSDDDDEDEPQYISTTKRTSRSKKISSDDDDDDDDDDDNDDDNDDDQERQIVKPSKRKSRTRLEEDHEEEIALTQKPKPKPTKTNHADVEKSVPNGKSTSHRPSSTTHTTSNQKPAKIHSRQSSPVAATEESDVDVATDASQASSKKNRTSVSPKRPRKVKTEIRSSSKEHKRTHSSSQPIAKTTKPTSSHRPRKHNHHTAATTQKPKAHAKHSKKDRYSEILEHSQEV</sequence>
<evidence type="ECO:0000256" key="9">
    <source>
        <dbReference type="SAM" id="MobiDB-lite"/>
    </source>
</evidence>
<feature type="transmembrane region" description="Helical" evidence="10">
    <location>
        <begin position="157"/>
        <end position="181"/>
    </location>
</feature>
<keyword evidence="3 10" id="KW-0812">Transmembrane</keyword>
<accession>A0A818F7K2</accession>
<evidence type="ECO:0000256" key="4">
    <source>
        <dbReference type="ARBA" id="ARBA00022989"/>
    </source>
</evidence>
<dbReference type="GO" id="GO:0005886">
    <property type="term" value="C:plasma membrane"/>
    <property type="evidence" value="ECO:0007669"/>
    <property type="project" value="UniProtKB-SubCell"/>
</dbReference>
<evidence type="ECO:0000256" key="6">
    <source>
        <dbReference type="ARBA" id="ARBA00023136"/>
    </source>
</evidence>
<dbReference type="PANTHER" id="PTHR24229:SF40">
    <property type="entry name" value="ALLATOSTATIN C RECEPTOR 1-RELATED"/>
    <property type="match status" value="1"/>
</dbReference>
<feature type="domain" description="G-protein coupled receptors family 1 profile" evidence="11">
    <location>
        <begin position="136"/>
        <end position="408"/>
    </location>
</feature>
<feature type="compositionally biased region" description="Basic and acidic residues" evidence="9">
    <location>
        <begin position="731"/>
        <end position="740"/>
    </location>
</feature>
<comment type="subcellular location">
    <subcellularLocation>
        <location evidence="1">Cell membrane</location>
        <topology evidence="1">Multi-pass membrane protein</topology>
    </subcellularLocation>
</comment>
<dbReference type="Proteomes" id="UP000663838">
    <property type="component" value="Unassembled WGS sequence"/>
</dbReference>
<dbReference type="InterPro" id="IPR017452">
    <property type="entry name" value="GPCR_Rhodpsn_7TM"/>
</dbReference>
<dbReference type="SUPFAM" id="SSF81321">
    <property type="entry name" value="Family A G protein-coupled receptor-like"/>
    <property type="match status" value="1"/>
</dbReference>
<reference evidence="12" key="1">
    <citation type="submission" date="2021-02" db="EMBL/GenBank/DDBJ databases">
        <authorList>
            <person name="Nowell W R."/>
        </authorList>
    </citation>
    <scope>NUCLEOTIDE SEQUENCE</scope>
</reference>
<dbReference type="GO" id="GO:0043005">
    <property type="term" value="C:neuron projection"/>
    <property type="evidence" value="ECO:0007669"/>
    <property type="project" value="TreeGrafter"/>
</dbReference>
<feature type="transmembrane region" description="Helical" evidence="10">
    <location>
        <begin position="306"/>
        <end position="328"/>
    </location>
</feature>
<dbReference type="PANTHER" id="PTHR24229">
    <property type="entry name" value="NEUROPEPTIDES RECEPTOR"/>
    <property type="match status" value="1"/>
</dbReference>
<evidence type="ECO:0000256" key="8">
    <source>
        <dbReference type="ARBA" id="ARBA00023224"/>
    </source>
</evidence>
<evidence type="ECO:0000313" key="12">
    <source>
        <dbReference type="EMBL" id="CAF3469377.1"/>
    </source>
</evidence>
<evidence type="ECO:0000259" key="11">
    <source>
        <dbReference type="PROSITE" id="PS50262"/>
    </source>
</evidence>
<feature type="compositionally biased region" description="Acidic residues" evidence="9">
    <location>
        <begin position="523"/>
        <end position="532"/>
    </location>
</feature>
<keyword evidence="6 10" id="KW-0472">Membrane</keyword>
<feature type="compositionally biased region" description="Basic residues" evidence="9">
    <location>
        <begin position="508"/>
        <end position="518"/>
    </location>
</feature>
<organism evidence="12 14">
    <name type="scientific">Rotaria socialis</name>
    <dbReference type="NCBI Taxonomy" id="392032"/>
    <lineage>
        <taxon>Eukaryota</taxon>
        <taxon>Metazoa</taxon>
        <taxon>Spiralia</taxon>
        <taxon>Gnathifera</taxon>
        <taxon>Rotifera</taxon>
        <taxon>Eurotatoria</taxon>
        <taxon>Bdelloidea</taxon>
        <taxon>Philodinida</taxon>
        <taxon>Philodinidae</taxon>
        <taxon>Rotaria</taxon>
    </lineage>
</organism>
<gene>
    <name evidence="12" type="ORF">KIK155_LOCUS13704</name>
    <name evidence="13" type="ORF">TOA249_LOCUS21311</name>
</gene>
<evidence type="ECO:0000256" key="2">
    <source>
        <dbReference type="ARBA" id="ARBA00022475"/>
    </source>
</evidence>
<keyword evidence="7" id="KW-0675">Receptor</keyword>